<reference evidence="1 2" key="1">
    <citation type="submission" date="2013-02" db="EMBL/GenBank/DDBJ databases">
        <authorList>
            <person name="Genoscope - CEA"/>
        </authorList>
    </citation>
    <scope>NUCLEOTIDE SEQUENCE [LARGE SCALE GENOMIC DNA]</scope>
    <source>
        <strain evidence="1 2">STM 2683</strain>
    </source>
</reference>
<gene>
    <name evidence="1" type="ORF">MESS2_1620015</name>
</gene>
<dbReference type="InterPro" id="IPR029058">
    <property type="entry name" value="AB_hydrolase_fold"/>
</dbReference>
<dbReference type="Proteomes" id="UP000012062">
    <property type="component" value="Unassembled WGS sequence"/>
</dbReference>
<name>M5EN81_9HYPH</name>
<evidence type="ECO:0000313" key="1">
    <source>
        <dbReference type="EMBL" id="CCV05640.1"/>
    </source>
</evidence>
<dbReference type="EMBL" id="CAUM01000071">
    <property type="protein sequence ID" value="CCV05640.1"/>
    <property type="molecule type" value="Genomic_DNA"/>
</dbReference>
<evidence type="ECO:0000313" key="2">
    <source>
        <dbReference type="Proteomes" id="UP000012062"/>
    </source>
</evidence>
<protein>
    <submittedName>
        <fullName evidence="1">Polyhydroxybutyrate depolymerase</fullName>
    </submittedName>
</protein>
<comment type="caution">
    <text evidence="1">The sequence shown here is derived from an EMBL/GenBank/DDBJ whole genome shotgun (WGS) entry which is preliminary data.</text>
</comment>
<dbReference type="AlphaFoldDB" id="M5EN81"/>
<sequence>MAEDFNLAGLVDNTVVPSNADSILAQWQGVHDVGISPTRTESVDGQTRQVWCDVDGHRLIEKYTIVGMGHGTPLKTSRDDGLGPAPYMLDVGVSSTRRIAEFWGITTGVQGARAANISADGTARSETMLPAARETSEKPLGRVLACHAPGSKACVAKVIEEALRAAGLMRK</sequence>
<accession>M5EN81</accession>
<dbReference type="STRING" id="1297569.MESS2_1620015"/>
<proteinExistence type="predicted"/>
<dbReference type="eggNOG" id="COG3509">
    <property type="taxonomic scope" value="Bacteria"/>
</dbReference>
<dbReference type="SUPFAM" id="SSF53474">
    <property type="entry name" value="alpha/beta-Hydrolases"/>
    <property type="match status" value="1"/>
</dbReference>
<keyword evidence="2" id="KW-1185">Reference proteome</keyword>
<organism evidence="1 2">
    <name type="scientific">Mesorhizobium metallidurans STM 2683</name>
    <dbReference type="NCBI Taxonomy" id="1297569"/>
    <lineage>
        <taxon>Bacteria</taxon>
        <taxon>Pseudomonadati</taxon>
        <taxon>Pseudomonadota</taxon>
        <taxon>Alphaproteobacteria</taxon>
        <taxon>Hyphomicrobiales</taxon>
        <taxon>Phyllobacteriaceae</taxon>
        <taxon>Mesorhizobium</taxon>
    </lineage>
</organism>